<dbReference type="InterPro" id="IPR018905">
    <property type="entry name" value="A-galactase_NEW3"/>
</dbReference>
<dbReference type="AlphaFoldDB" id="A0A508ABH5"/>
<dbReference type="InterPro" id="IPR011050">
    <property type="entry name" value="Pectin_lyase_fold/virulence"/>
</dbReference>
<gene>
    <name evidence="3" type="ORF">FKV24_014090</name>
</gene>
<dbReference type="SUPFAM" id="SSF51126">
    <property type="entry name" value="Pectin lyase-like"/>
    <property type="match status" value="1"/>
</dbReference>
<feature type="region of interest" description="Disordered" evidence="1">
    <location>
        <begin position="808"/>
        <end position="833"/>
    </location>
</feature>
<proteinExistence type="predicted"/>
<organism evidence="3 4">
    <name type="scientific">Marilutibacter maris</name>
    <dbReference type="NCBI Taxonomy" id="1605891"/>
    <lineage>
        <taxon>Bacteria</taxon>
        <taxon>Pseudomonadati</taxon>
        <taxon>Pseudomonadota</taxon>
        <taxon>Gammaproteobacteria</taxon>
        <taxon>Lysobacterales</taxon>
        <taxon>Lysobacteraceae</taxon>
        <taxon>Marilutibacter</taxon>
    </lineage>
</organism>
<dbReference type="Gene3D" id="2.60.40.10">
    <property type="entry name" value="Immunoglobulins"/>
    <property type="match status" value="1"/>
</dbReference>
<evidence type="ECO:0000256" key="1">
    <source>
        <dbReference type="SAM" id="MobiDB-lite"/>
    </source>
</evidence>
<dbReference type="EMBL" id="VICD02000242">
    <property type="protein sequence ID" value="KAB8173369.1"/>
    <property type="molecule type" value="Genomic_DNA"/>
</dbReference>
<evidence type="ECO:0000259" key="2">
    <source>
        <dbReference type="Pfam" id="PF10633"/>
    </source>
</evidence>
<evidence type="ECO:0000313" key="4">
    <source>
        <dbReference type="Proteomes" id="UP000320431"/>
    </source>
</evidence>
<dbReference type="InterPro" id="IPR013783">
    <property type="entry name" value="Ig-like_fold"/>
</dbReference>
<accession>A0A508ABH5</accession>
<protein>
    <recommendedName>
        <fullName evidence="2">Alpha-galactosidase NEW3 domain-containing protein</fullName>
    </recommendedName>
</protein>
<feature type="compositionally biased region" description="Acidic residues" evidence="1">
    <location>
        <begin position="822"/>
        <end position="831"/>
    </location>
</feature>
<sequence>MTQFRFLSLFARRSAQKARRCAPSIASGFGEAASSTCSLSEWRLWRRSLLKKMIRSNLSRRALCFLLAPLGLAVIGSAQAATTYYVRTDGGNATQCNGRANSPYPGSGSNQSCAWKHPYYALPSSGTPRIAGGDTLVIGSGEYKIGYGAEGMAGNCAAGDRSACSLGKVPSGPSSSQKTRILGNSKSPPKLWGAERSWSVINLNGSSNVELGYLEITDKDQCVSAHSVSSAACNRSSTPYGNWASIGISASDSGNVHIHDVDIHGMALQGVNAGRISNWTLERVKINANGWAGWDGNVGSNSSNSGSIIFRDGEIAWNGCGENPSTGAPVNCWGQKAGGYGDGLGTYLTGGQWLFEDMFVHHNTSDGLDMLYMDGADGSSVTMRRVYAVDNAGNQLKVKGNSTIENSVVVGNCAYFAGKYYMQSGDMCRASGNAISVSLSSNDKAYIRHNTITGEGDGLIMTTEGDSSATTTIQNNVLIGANDYLATLAGSPQLAVAHIVYNSSARSVYAGNLIWNVKNNQCPSGSICGQNPKLTNLSLDNFDAMPLSGSPAVDAVSVLSGVTTDFYEAPRPSGSKSDIGAVEVQAGGSTPDPTPTCTRAKPTVSLTGPTDAIAVGLSVNYTLKVTNKDSSGCGNTSFALARSVPSGWTGTLSASNVTLAPGASSTTTLSVAAGNGTSAGAYNIGAATSSAVGSTHTASASAVFNVKEVNTSSGQVTQALGTDKSAYIGGETVYMSALVKMDGEPVAGSMVRFTAVKPNGIEIVMSATTDAQGYARASFVSGTGPSSIGSYGLNAVASVGDKTVTSTASFTVNDGSGATEPVEPDPVEPEPTDPPVVVVPPEGEGLVQEIEVNKGLYGLGDDVRISGRVLDDGEAVTGARVDLRVYRPNGSIQKLRAYTDADGRFEAIHSIGYNKKEAGDYTVSSTVSANGDDATATASFTVAR</sequence>
<dbReference type="InterPro" id="IPR008964">
    <property type="entry name" value="Invasin/intimin_cell_adhesion"/>
</dbReference>
<dbReference type="InterPro" id="IPR059226">
    <property type="entry name" value="Choice_anch_Q_dom"/>
</dbReference>
<name>A0A508ABH5_9GAMM</name>
<dbReference type="NCBIfam" id="NF041518">
    <property type="entry name" value="choice_anch_Q"/>
    <property type="match status" value="1"/>
</dbReference>
<feature type="domain" description="Alpha-galactosidase NEW3" evidence="2">
    <location>
        <begin position="616"/>
        <end position="687"/>
    </location>
</feature>
<dbReference type="SUPFAM" id="SSF49373">
    <property type="entry name" value="Invasin/intimin cell-adhesion fragments"/>
    <property type="match status" value="1"/>
</dbReference>
<dbReference type="Pfam" id="PF10633">
    <property type="entry name" value="NPCBM_assoc"/>
    <property type="match status" value="1"/>
</dbReference>
<comment type="caution">
    <text evidence="3">The sequence shown here is derived from an EMBL/GenBank/DDBJ whole genome shotgun (WGS) entry which is preliminary data.</text>
</comment>
<evidence type="ECO:0000313" key="3">
    <source>
        <dbReference type="EMBL" id="KAB8173369.1"/>
    </source>
</evidence>
<dbReference type="Proteomes" id="UP000320431">
    <property type="component" value="Unassembled WGS sequence"/>
</dbReference>
<reference evidence="3 4" key="1">
    <citation type="submission" date="2019-10" db="EMBL/GenBank/DDBJ databases">
        <title>Lysobacter alkalisoli sp. nov., isolated from saline-alkaline soil.</title>
        <authorList>
            <person name="Sun J.-Q."/>
        </authorList>
    </citation>
    <scope>NUCLEOTIDE SEQUENCE [LARGE SCALE GENOMIC DNA]</scope>
    <source>
        <strain evidence="3 4">KCTC 42381</strain>
    </source>
</reference>